<evidence type="ECO:0000256" key="2">
    <source>
        <dbReference type="ARBA" id="ARBA00022622"/>
    </source>
</evidence>
<dbReference type="AlphaFoldDB" id="A0AAD8AAY3"/>
<evidence type="ECO:0008006" key="12">
    <source>
        <dbReference type="Google" id="ProtNLM"/>
    </source>
</evidence>
<evidence type="ECO:0000256" key="9">
    <source>
        <dbReference type="SAM" id="SignalP"/>
    </source>
</evidence>
<proteinExistence type="predicted"/>
<feature type="chain" id="PRO_5042215083" description="Protein sleepless" evidence="9">
    <location>
        <begin position="24"/>
        <end position="115"/>
    </location>
</feature>
<dbReference type="Pfam" id="PF17064">
    <property type="entry name" value="QVR"/>
    <property type="match status" value="1"/>
</dbReference>
<dbReference type="PANTHER" id="PTHR33562">
    <property type="entry name" value="ATILLA, ISOFORM B-RELATED-RELATED"/>
    <property type="match status" value="1"/>
</dbReference>
<protein>
    <recommendedName>
        <fullName evidence="12">Protein sleepless</fullName>
    </recommendedName>
</protein>
<gene>
    <name evidence="10" type="ORF">L9F63_013053</name>
</gene>
<dbReference type="InterPro" id="IPR045860">
    <property type="entry name" value="Snake_toxin-like_sf"/>
</dbReference>
<comment type="subcellular location">
    <subcellularLocation>
        <location evidence="1">Membrane</location>
        <topology evidence="1">Lipid-anchor</topology>
        <topology evidence="1">GPI-anchor</topology>
    </subcellularLocation>
</comment>
<evidence type="ECO:0000256" key="6">
    <source>
        <dbReference type="ARBA" id="ARBA00023136"/>
    </source>
</evidence>
<feature type="signal peptide" evidence="9">
    <location>
        <begin position="1"/>
        <end position="23"/>
    </location>
</feature>
<dbReference type="GO" id="GO:0098552">
    <property type="term" value="C:side of membrane"/>
    <property type="evidence" value="ECO:0007669"/>
    <property type="project" value="UniProtKB-KW"/>
</dbReference>
<reference evidence="10" key="2">
    <citation type="submission" date="2023-05" db="EMBL/GenBank/DDBJ databases">
        <authorList>
            <person name="Fouks B."/>
        </authorList>
    </citation>
    <scope>NUCLEOTIDE SEQUENCE</scope>
    <source>
        <strain evidence="10">Stay&amp;Tobe</strain>
        <tissue evidence="10">Testes</tissue>
    </source>
</reference>
<organism evidence="10 11">
    <name type="scientific">Diploptera punctata</name>
    <name type="common">Pacific beetle cockroach</name>
    <dbReference type="NCBI Taxonomy" id="6984"/>
    <lineage>
        <taxon>Eukaryota</taxon>
        <taxon>Metazoa</taxon>
        <taxon>Ecdysozoa</taxon>
        <taxon>Arthropoda</taxon>
        <taxon>Hexapoda</taxon>
        <taxon>Insecta</taxon>
        <taxon>Pterygota</taxon>
        <taxon>Neoptera</taxon>
        <taxon>Polyneoptera</taxon>
        <taxon>Dictyoptera</taxon>
        <taxon>Blattodea</taxon>
        <taxon>Blaberoidea</taxon>
        <taxon>Blaberidae</taxon>
        <taxon>Diplopterinae</taxon>
        <taxon>Diploptera</taxon>
    </lineage>
</organism>
<dbReference type="GO" id="GO:0032222">
    <property type="term" value="P:regulation of synaptic transmission, cholinergic"/>
    <property type="evidence" value="ECO:0007669"/>
    <property type="project" value="InterPro"/>
</dbReference>
<evidence type="ECO:0000313" key="11">
    <source>
        <dbReference type="Proteomes" id="UP001233999"/>
    </source>
</evidence>
<dbReference type="EMBL" id="JASPKZ010002317">
    <property type="protein sequence ID" value="KAJ9595734.1"/>
    <property type="molecule type" value="Genomic_DNA"/>
</dbReference>
<keyword evidence="7" id="KW-0325">Glycoprotein</keyword>
<comment type="caution">
    <text evidence="10">The sequence shown here is derived from an EMBL/GenBank/DDBJ whole genome shotgun (WGS) entry which is preliminary data.</text>
</comment>
<dbReference type="GO" id="GO:0030431">
    <property type="term" value="P:sleep"/>
    <property type="evidence" value="ECO:0007669"/>
    <property type="project" value="InterPro"/>
</dbReference>
<keyword evidence="8" id="KW-0449">Lipoprotein</keyword>
<dbReference type="CDD" id="cd00117">
    <property type="entry name" value="TFP"/>
    <property type="match status" value="1"/>
</dbReference>
<reference evidence="10" key="1">
    <citation type="journal article" date="2023" name="IScience">
        <title>Live-bearing cockroach genome reveals convergent evolutionary mechanisms linked to viviparity in insects and beyond.</title>
        <authorList>
            <person name="Fouks B."/>
            <person name="Harrison M.C."/>
            <person name="Mikhailova A.A."/>
            <person name="Marchal E."/>
            <person name="English S."/>
            <person name="Carruthers M."/>
            <person name="Jennings E.C."/>
            <person name="Chiamaka E.L."/>
            <person name="Frigard R.A."/>
            <person name="Pippel M."/>
            <person name="Attardo G.M."/>
            <person name="Benoit J.B."/>
            <person name="Bornberg-Bauer E."/>
            <person name="Tobe S.S."/>
        </authorList>
    </citation>
    <scope>NUCLEOTIDE SEQUENCE</scope>
    <source>
        <strain evidence="10">Stay&amp;Tobe</strain>
    </source>
</reference>
<dbReference type="InterPro" id="IPR050975">
    <property type="entry name" value="Sleep_regulator"/>
</dbReference>
<keyword evidence="2" id="KW-0336">GPI-anchor</keyword>
<keyword evidence="4 9" id="KW-0732">Signal</keyword>
<dbReference type="InterPro" id="IPR031424">
    <property type="entry name" value="QVR-like"/>
</dbReference>
<keyword evidence="3" id="KW-0812">Transmembrane</keyword>
<evidence type="ECO:0000256" key="8">
    <source>
        <dbReference type="ARBA" id="ARBA00023288"/>
    </source>
</evidence>
<evidence type="ECO:0000256" key="7">
    <source>
        <dbReference type="ARBA" id="ARBA00023180"/>
    </source>
</evidence>
<sequence>MKNSFILYTSIVFFITIIHTGESIKCYLCHSSKDVDCADLIKTNQVETVECTESETSCLTFDYTETDGFKVSERRCTEARTDPCGMRVKILEYLHGKIDVCKVCDEDYCKWTELN</sequence>
<evidence type="ECO:0000256" key="5">
    <source>
        <dbReference type="ARBA" id="ARBA00022989"/>
    </source>
</evidence>
<name>A0AAD8AAY3_DIPPU</name>
<evidence type="ECO:0000256" key="1">
    <source>
        <dbReference type="ARBA" id="ARBA00004589"/>
    </source>
</evidence>
<evidence type="ECO:0000256" key="4">
    <source>
        <dbReference type="ARBA" id="ARBA00022729"/>
    </source>
</evidence>
<dbReference type="Proteomes" id="UP001233999">
    <property type="component" value="Unassembled WGS sequence"/>
</dbReference>
<evidence type="ECO:0000313" key="10">
    <source>
        <dbReference type="EMBL" id="KAJ9595734.1"/>
    </source>
</evidence>
<keyword evidence="5" id="KW-1133">Transmembrane helix</keyword>
<dbReference type="SUPFAM" id="SSF57302">
    <property type="entry name" value="Snake toxin-like"/>
    <property type="match status" value="1"/>
</dbReference>
<keyword evidence="11" id="KW-1185">Reference proteome</keyword>
<accession>A0AAD8AAY3</accession>
<keyword evidence="6" id="KW-0472">Membrane</keyword>
<evidence type="ECO:0000256" key="3">
    <source>
        <dbReference type="ARBA" id="ARBA00022692"/>
    </source>
</evidence>